<keyword evidence="1" id="KW-0436">Ligase</keyword>
<dbReference type="InterPro" id="IPR000873">
    <property type="entry name" value="AMP-dep_synth/lig_dom"/>
</dbReference>
<organism evidence="3 4">
    <name type="scientific">Celerinatantimonas yamalensis</name>
    <dbReference type="NCBI Taxonomy" id="559956"/>
    <lineage>
        <taxon>Bacteria</taxon>
        <taxon>Pseudomonadati</taxon>
        <taxon>Pseudomonadota</taxon>
        <taxon>Gammaproteobacteria</taxon>
        <taxon>Celerinatantimonadaceae</taxon>
        <taxon>Celerinatantimonas</taxon>
    </lineage>
</organism>
<proteinExistence type="predicted"/>
<dbReference type="Pfam" id="PF23562">
    <property type="entry name" value="AMP-binding_C_3"/>
    <property type="match status" value="1"/>
</dbReference>
<feature type="domain" description="AMP-dependent synthetase/ligase" evidence="2">
    <location>
        <begin position="10"/>
        <end position="345"/>
    </location>
</feature>
<name>A0ABW9G496_9GAMM</name>
<dbReference type="InterPro" id="IPR050237">
    <property type="entry name" value="ATP-dep_AMP-bd_enzyme"/>
</dbReference>
<dbReference type="SUPFAM" id="SSF56801">
    <property type="entry name" value="Acetyl-CoA synthetase-like"/>
    <property type="match status" value="1"/>
</dbReference>
<protein>
    <submittedName>
        <fullName evidence="3">AMP-binding protein</fullName>
    </submittedName>
</protein>
<gene>
    <name evidence="3" type="ORF">ABUE30_03875</name>
</gene>
<dbReference type="Pfam" id="PF00501">
    <property type="entry name" value="AMP-binding"/>
    <property type="match status" value="1"/>
</dbReference>
<dbReference type="InterPro" id="IPR020845">
    <property type="entry name" value="AMP-binding_CS"/>
</dbReference>
<reference evidence="3 4" key="1">
    <citation type="journal article" date="2013" name="Int. J. Syst. Evol. Microbiol.">
        <title>Celerinatantimonas yamalensis sp. nov., a cold-adapted diazotrophic bacterium from a cold permafrost brine.</title>
        <authorList>
            <person name="Shcherbakova V."/>
            <person name="Chuvilskaya N."/>
            <person name="Rivkina E."/>
            <person name="Demidov N."/>
            <person name="Uchaeva V."/>
            <person name="Suetin S."/>
            <person name="Suzina N."/>
            <person name="Gilichinsky D."/>
        </authorList>
    </citation>
    <scope>NUCLEOTIDE SEQUENCE [LARGE SCALE GENOMIC DNA]</scope>
    <source>
        <strain evidence="3 4">C7</strain>
    </source>
</reference>
<accession>A0ABW9G496</accession>
<evidence type="ECO:0000313" key="3">
    <source>
        <dbReference type="EMBL" id="MFM2484209.1"/>
    </source>
</evidence>
<evidence type="ECO:0000256" key="1">
    <source>
        <dbReference type="ARBA" id="ARBA00022598"/>
    </source>
</evidence>
<dbReference type="PANTHER" id="PTHR43767:SF8">
    <property type="entry name" value="LONG-CHAIN-FATTY-ACID--COA LIGASE"/>
    <property type="match status" value="1"/>
</dbReference>
<evidence type="ECO:0000313" key="4">
    <source>
        <dbReference type="Proteomes" id="UP001629953"/>
    </source>
</evidence>
<keyword evidence="4" id="KW-1185">Reference proteome</keyword>
<dbReference type="InterPro" id="IPR042099">
    <property type="entry name" value="ANL_N_sf"/>
</dbReference>
<dbReference type="RefSeq" id="WP_408622347.1">
    <property type="nucleotide sequence ID" value="NZ_JBEQCT010000001.1"/>
</dbReference>
<comment type="caution">
    <text evidence="3">The sequence shown here is derived from an EMBL/GenBank/DDBJ whole genome shotgun (WGS) entry which is preliminary data.</text>
</comment>
<dbReference type="PANTHER" id="PTHR43767">
    <property type="entry name" value="LONG-CHAIN-FATTY-ACID--COA LIGASE"/>
    <property type="match status" value="1"/>
</dbReference>
<dbReference type="EMBL" id="JBEQCT010000001">
    <property type="protein sequence ID" value="MFM2484209.1"/>
    <property type="molecule type" value="Genomic_DNA"/>
</dbReference>
<sequence>MDKINQWLNHGATQYPDRIALEGDWLDGGYQALSYAQLEERVARTTSELVKRQIRCVLLRADNSLNWAIADLSAMRAGIVLVPVPTFFSAKQISYLAKSCQADGYWGDWPEQMHATTYLMDMPLYCQRVTDTVVFPRDTQKITFTSGSTGDPKGVCLSRQAQADVAESLASRLSANQQNLSCHMALLPLSVLLENICALYVPFALGASCVIRRSQHVGLFGSSRFDAAIFSQALRQHQPHSLVVTPALLGALVQLTSHSMAPFSQLQFIALGGARVSQRLLAQAEQLGLPVYQGYGLSEAASVVSFNTPQANRIGSVGQALEHRQLRIDEQGHLWVRGSLMQGYLGQPELGEQWLDTGDLAHQDAQGYLYIEGRASNLLITSFGRNISPEWLESEAQIWPLLQQLVVFGDGGAQLEAVVLLKQPSSDEMAEKMLDELQQSVQSFNQQLPDYARLYHIYWCWQHNPMLSDWRTSNGRWRRQHIQTWLVSRGWQPILTVNDAVSVVPLHQLDAANTISSTGVDCHE</sequence>
<dbReference type="Proteomes" id="UP001629953">
    <property type="component" value="Unassembled WGS sequence"/>
</dbReference>
<evidence type="ECO:0000259" key="2">
    <source>
        <dbReference type="Pfam" id="PF00501"/>
    </source>
</evidence>
<dbReference type="Gene3D" id="3.40.50.12780">
    <property type="entry name" value="N-terminal domain of ligase-like"/>
    <property type="match status" value="1"/>
</dbReference>
<dbReference type="PROSITE" id="PS00455">
    <property type="entry name" value="AMP_BINDING"/>
    <property type="match status" value="1"/>
</dbReference>